<keyword evidence="4" id="KW-1003">Cell membrane</keyword>
<gene>
    <name evidence="9" type="ORF">LNV07_20035</name>
</gene>
<feature type="transmembrane region" description="Helical" evidence="8">
    <location>
        <begin position="239"/>
        <end position="261"/>
    </location>
</feature>
<evidence type="ECO:0000256" key="2">
    <source>
        <dbReference type="ARBA" id="ARBA00010145"/>
    </source>
</evidence>
<evidence type="ECO:0000256" key="3">
    <source>
        <dbReference type="ARBA" id="ARBA00022448"/>
    </source>
</evidence>
<comment type="subcellular location">
    <subcellularLocation>
        <location evidence="1">Cell membrane</location>
        <topology evidence="1">Multi-pass membrane protein</topology>
    </subcellularLocation>
</comment>
<dbReference type="EMBL" id="JAJIRN010000009">
    <property type="protein sequence ID" value="MCV2370376.1"/>
    <property type="molecule type" value="Genomic_DNA"/>
</dbReference>
<keyword evidence="5 8" id="KW-0812">Transmembrane</keyword>
<dbReference type="PANTHER" id="PTHR36838:SF1">
    <property type="entry name" value="SLR1864 PROTEIN"/>
    <property type="match status" value="1"/>
</dbReference>
<evidence type="ECO:0000256" key="6">
    <source>
        <dbReference type="ARBA" id="ARBA00022989"/>
    </source>
</evidence>
<evidence type="ECO:0000256" key="5">
    <source>
        <dbReference type="ARBA" id="ARBA00022692"/>
    </source>
</evidence>
<dbReference type="InterPro" id="IPR004776">
    <property type="entry name" value="Mem_transp_PIN-like"/>
</dbReference>
<evidence type="ECO:0000313" key="9">
    <source>
        <dbReference type="EMBL" id="MCV2370376.1"/>
    </source>
</evidence>
<reference evidence="9 10" key="1">
    <citation type="submission" date="2021-11" db="EMBL/GenBank/DDBJ databases">
        <authorList>
            <person name="Liang Q."/>
            <person name="Mou H."/>
            <person name="Liu Z."/>
        </authorList>
    </citation>
    <scope>NUCLEOTIDE SEQUENCE [LARGE SCALE GENOMIC DNA]</scope>
    <source>
        <strain evidence="9 10">CHU3</strain>
    </source>
</reference>
<evidence type="ECO:0000256" key="4">
    <source>
        <dbReference type="ARBA" id="ARBA00022475"/>
    </source>
</evidence>
<feature type="transmembrane region" description="Helical" evidence="8">
    <location>
        <begin position="40"/>
        <end position="59"/>
    </location>
</feature>
<evidence type="ECO:0000256" key="1">
    <source>
        <dbReference type="ARBA" id="ARBA00004651"/>
    </source>
</evidence>
<name>A0ABT2YK02_9BURK</name>
<dbReference type="Pfam" id="PF03547">
    <property type="entry name" value="Mem_trans"/>
    <property type="match status" value="1"/>
</dbReference>
<feature type="transmembrane region" description="Helical" evidence="8">
    <location>
        <begin position="65"/>
        <end position="86"/>
    </location>
</feature>
<evidence type="ECO:0000313" key="10">
    <source>
        <dbReference type="Proteomes" id="UP001209701"/>
    </source>
</evidence>
<evidence type="ECO:0000256" key="8">
    <source>
        <dbReference type="SAM" id="Phobius"/>
    </source>
</evidence>
<dbReference type="PANTHER" id="PTHR36838">
    <property type="entry name" value="AUXIN EFFLUX CARRIER FAMILY PROTEIN"/>
    <property type="match status" value="1"/>
</dbReference>
<evidence type="ECO:0000256" key="7">
    <source>
        <dbReference type="ARBA" id="ARBA00023136"/>
    </source>
</evidence>
<feature type="transmembrane region" description="Helical" evidence="8">
    <location>
        <begin position="6"/>
        <end position="28"/>
    </location>
</feature>
<sequence>MTIAVFYKLLAIFIAVAIGWFVGRMRWLGEGTGGNDPARVLSNVAFYIFAPALLFRTTARLDLASLPWLTLAAFFIPAVLLLLLVYGWQRWRSHAETAAAAPSVQAITISFGNTLQIGVPFAAGIFGEAGLAIHITVISMHALTLLTLSTLLVELDLARARPDAAGLASTLATTVRNTVIHPVVLPVLAGLIFNSTGVALPTVLDEVLQMLGTAVVPLCLTLIGMSLAYYGWPKAWRGVLGLAALKLLLMPALVLVVAHWGFGLSGVPLSVIVMAAALPTGSNALIFAQRYRTQEGETTAAIVASTLLFVLTAPLWLAVLSWLTAS</sequence>
<keyword evidence="3" id="KW-0813">Transport</keyword>
<feature type="transmembrane region" description="Helical" evidence="8">
    <location>
        <begin position="210"/>
        <end position="232"/>
    </location>
</feature>
<dbReference type="Gene3D" id="1.20.1530.20">
    <property type="match status" value="1"/>
</dbReference>
<feature type="transmembrane region" description="Helical" evidence="8">
    <location>
        <begin position="183"/>
        <end position="204"/>
    </location>
</feature>
<keyword evidence="10" id="KW-1185">Reference proteome</keyword>
<dbReference type="InterPro" id="IPR038770">
    <property type="entry name" value="Na+/solute_symporter_sf"/>
</dbReference>
<accession>A0ABT2YK02</accession>
<comment type="similarity">
    <text evidence="2">Belongs to the auxin efflux carrier (TC 2.A.69) family.</text>
</comment>
<keyword evidence="7 8" id="KW-0472">Membrane</keyword>
<organism evidence="9 10">
    <name type="scientific">Roseateles oligotrophus</name>
    <dbReference type="NCBI Taxonomy" id="1769250"/>
    <lineage>
        <taxon>Bacteria</taxon>
        <taxon>Pseudomonadati</taxon>
        <taxon>Pseudomonadota</taxon>
        <taxon>Betaproteobacteria</taxon>
        <taxon>Burkholderiales</taxon>
        <taxon>Sphaerotilaceae</taxon>
        <taxon>Roseateles</taxon>
    </lineage>
</organism>
<feature type="transmembrane region" description="Helical" evidence="8">
    <location>
        <begin position="300"/>
        <end position="323"/>
    </location>
</feature>
<dbReference type="RefSeq" id="WP_263572962.1">
    <property type="nucleotide sequence ID" value="NZ_JAJIRN010000009.1"/>
</dbReference>
<protein>
    <submittedName>
        <fullName evidence="9">AEC family transporter</fullName>
    </submittedName>
</protein>
<feature type="transmembrane region" description="Helical" evidence="8">
    <location>
        <begin position="267"/>
        <end position="288"/>
    </location>
</feature>
<keyword evidence="6 8" id="KW-1133">Transmembrane helix</keyword>
<feature type="transmembrane region" description="Helical" evidence="8">
    <location>
        <begin position="131"/>
        <end position="153"/>
    </location>
</feature>
<comment type="caution">
    <text evidence="9">The sequence shown here is derived from an EMBL/GenBank/DDBJ whole genome shotgun (WGS) entry which is preliminary data.</text>
</comment>
<proteinExistence type="inferred from homology"/>
<dbReference type="Proteomes" id="UP001209701">
    <property type="component" value="Unassembled WGS sequence"/>
</dbReference>